<dbReference type="EMBL" id="VSWD01000010">
    <property type="protein sequence ID" value="KAK3090720.1"/>
    <property type="molecule type" value="Genomic_DNA"/>
</dbReference>
<reference evidence="3" key="1">
    <citation type="submission" date="2019-08" db="EMBL/GenBank/DDBJ databases">
        <title>The improved chromosome-level genome for the pearl oyster Pinctada fucata martensii using PacBio sequencing and Hi-C.</title>
        <authorList>
            <person name="Zheng Z."/>
        </authorList>
    </citation>
    <scope>NUCLEOTIDE SEQUENCE</scope>
    <source>
        <strain evidence="3">ZZ-2019</strain>
        <tissue evidence="3">Adductor muscle</tissue>
    </source>
</reference>
<keyword evidence="2" id="KW-1133">Transmembrane helix</keyword>
<feature type="region of interest" description="Disordered" evidence="1">
    <location>
        <begin position="87"/>
        <end position="109"/>
    </location>
</feature>
<evidence type="ECO:0000313" key="4">
    <source>
        <dbReference type="Proteomes" id="UP001186944"/>
    </source>
</evidence>
<gene>
    <name evidence="3" type="ORF">FSP39_014082</name>
</gene>
<evidence type="ECO:0000313" key="3">
    <source>
        <dbReference type="EMBL" id="KAK3090720.1"/>
    </source>
</evidence>
<feature type="transmembrane region" description="Helical" evidence="2">
    <location>
        <begin position="45"/>
        <end position="66"/>
    </location>
</feature>
<keyword evidence="2" id="KW-0472">Membrane</keyword>
<comment type="caution">
    <text evidence="3">The sequence shown here is derived from an EMBL/GenBank/DDBJ whole genome shotgun (WGS) entry which is preliminary data.</text>
</comment>
<name>A0AA88XYT6_PINIB</name>
<keyword evidence="2" id="KW-0812">Transmembrane</keyword>
<dbReference type="Proteomes" id="UP001186944">
    <property type="component" value="Unassembled WGS sequence"/>
</dbReference>
<evidence type="ECO:0000256" key="2">
    <source>
        <dbReference type="SAM" id="Phobius"/>
    </source>
</evidence>
<feature type="compositionally biased region" description="Acidic residues" evidence="1">
    <location>
        <begin position="94"/>
        <end position="103"/>
    </location>
</feature>
<keyword evidence="4" id="KW-1185">Reference proteome</keyword>
<accession>A0AA88XYT6</accession>
<dbReference type="AlphaFoldDB" id="A0AA88XYT6"/>
<evidence type="ECO:0000256" key="1">
    <source>
        <dbReference type="SAM" id="MobiDB-lite"/>
    </source>
</evidence>
<sequence>MYVITRGVRLTFREVMCSMTKMLYGSRQAYKREEEEAGFQLKSTYVMAAVIVLLVLVLSIIIYFYINTSSKANPLLDKEDEVQRTIDTNSYTGSDDDLDENDVGDDKPPQYEEFEEKEVHMDIYEETKETVDPLSLALQGFERARNDKNKLLMSGNSISNGFVNPSYTKDDNYESTDI</sequence>
<organism evidence="3 4">
    <name type="scientific">Pinctada imbricata</name>
    <name type="common">Atlantic pearl-oyster</name>
    <name type="synonym">Pinctada martensii</name>
    <dbReference type="NCBI Taxonomy" id="66713"/>
    <lineage>
        <taxon>Eukaryota</taxon>
        <taxon>Metazoa</taxon>
        <taxon>Spiralia</taxon>
        <taxon>Lophotrochozoa</taxon>
        <taxon>Mollusca</taxon>
        <taxon>Bivalvia</taxon>
        <taxon>Autobranchia</taxon>
        <taxon>Pteriomorphia</taxon>
        <taxon>Pterioida</taxon>
        <taxon>Pterioidea</taxon>
        <taxon>Pteriidae</taxon>
        <taxon>Pinctada</taxon>
    </lineage>
</organism>
<protein>
    <submittedName>
        <fullName evidence="3">Uncharacterized protein</fullName>
    </submittedName>
</protein>
<proteinExistence type="predicted"/>